<dbReference type="Pfam" id="PF00764">
    <property type="entry name" value="Arginosuc_synth"/>
    <property type="match status" value="1"/>
</dbReference>
<evidence type="ECO:0000256" key="5">
    <source>
        <dbReference type="ARBA" id="ARBA00022605"/>
    </source>
</evidence>
<feature type="non-terminal residue" evidence="11">
    <location>
        <position position="289"/>
    </location>
</feature>
<dbReference type="OrthoDB" id="1688907at2759"/>
<dbReference type="GO" id="GO:0000050">
    <property type="term" value="P:urea cycle"/>
    <property type="evidence" value="ECO:0007669"/>
    <property type="project" value="TreeGrafter"/>
</dbReference>
<name>A0A2P4YCH0_9STRA</name>
<keyword evidence="6" id="KW-0547">Nucleotide-binding</keyword>
<keyword evidence="5" id="KW-0028">Amino-acid biosynthesis</keyword>
<dbReference type="InterPro" id="IPR001518">
    <property type="entry name" value="Arginosuc_synth"/>
</dbReference>
<accession>A0A2P4YCH0</accession>
<keyword evidence="4" id="KW-0436">Ligase</keyword>
<evidence type="ECO:0000256" key="8">
    <source>
        <dbReference type="ARBA" id="ARBA00029916"/>
    </source>
</evidence>
<dbReference type="PROSITE" id="PS00565">
    <property type="entry name" value="ARGININOSUCCIN_SYN_2"/>
    <property type="match status" value="1"/>
</dbReference>
<feature type="domain" description="Arginosuccinate synthase-like N-terminal" evidence="9">
    <location>
        <begin position="10"/>
        <end position="155"/>
    </location>
</feature>
<keyword evidence="3" id="KW-0055">Arginine biosynthesis</keyword>
<evidence type="ECO:0000313" key="11">
    <source>
        <dbReference type="EMBL" id="POM75501.1"/>
    </source>
</evidence>
<dbReference type="PROSITE" id="PS00564">
    <property type="entry name" value="ARGININOSUCCIN_SYN_1"/>
    <property type="match status" value="1"/>
</dbReference>
<dbReference type="EC" id="6.3.4.5" evidence="2"/>
<dbReference type="InterPro" id="IPR018223">
    <property type="entry name" value="Arginosuc_synth_CS"/>
</dbReference>
<sequence length="289" mass="31597">MSVQAQPGDKVVLAYSGGLDTSIILKWLTNKGFEVICYCANVGQHGEDYEKVRAKALSLGAKKVYIEDLREEFVKNYIFEAVKANAIYESRYLLGTSLARPVIAKKQVEIAQAEGAKYVAHGATGKGNDQVRFELCAQALDAHLKTIAPWRDAEFIEKFKGRADLIHSAMSRVAGLVPVSTTFFMRDTCKDAPDAAEQISVNFEKGIPVGVTNLTAKTPELTGALELFLELNKLAGKHGIGRIDIVENRFVGIKSGGCHQARGGTILRAPHSELDGFTMDREVRKVPDT</sequence>
<comment type="caution">
    <text evidence="11">The sequence shown here is derived from an EMBL/GenBank/DDBJ whole genome shotgun (WGS) entry which is preliminary data.</text>
</comment>
<evidence type="ECO:0000259" key="9">
    <source>
        <dbReference type="Pfam" id="PF00764"/>
    </source>
</evidence>
<dbReference type="AlphaFoldDB" id="A0A2P4YCH0"/>
<dbReference type="FunFam" id="3.40.50.620:FF:000019">
    <property type="entry name" value="Argininosuccinate synthase"/>
    <property type="match status" value="1"/>
</dbReference>
<feature type="domain" description="Arginosuccinate synthase C-terminal" evidence="10">
    <location>
        <begin position="178"/>
        <end position="286"/>
    </location>
</feature>
<evidence type="ECO:0000256" key="7">
    <source>
        <dbReference type="ARBA" id="ARBA00022840"/>
    </source>
</evidence>
<dbReference type="GO" id="GO:0004055">
    <property type="term" value="F:argininosuccinate synthase activity"/>
    <property type="evidence" value="ECO:0007669"/>
    <property type="project" value="UniProtKB-EC"/>
</dbReference>
<dbReference type="InterPro" id="IPR014729">
    <property type="entry name" value="Rossmann-like_a/b/a_fold"/>
</dbReference>
<protein>
    <recommendedName>
        <fullName evidence="2">argininosuccinate synthase</fullName>
        <ecNumber evidence="2">6.3.4.5</ecNumber>
    </recommendedName>
    <alternativeName>
        <fullName evidence="8">Citrulline--aspartate ligase</fullName>
    </alternativeName>
</protein>
<proteinExistence type="predicted"/>
<comment type="pathway">
    <text evidence="1">Amino-acid biosynthesis; L-arginine biosynthesis; L-arginine from L-ornithine and carbamoyl phosphate: step 2/3.</text>
</comment>
<dbReference type="GO" id="GO:0005737">
    <property type="term" value="C:cytoplasm"/>
    <property type="evidence" value="ECO:0007669"/>
    <property type="project" value="TreeGrafter"/>
</dbReference>
<dbReference type="SUPFAM" id="SSF69864">
    <property type="entry name" value="Argininosuccinate synthetase, C-terminal domain"/>
    <property type="match status" value="1"/>
</dbReference>
<evidence type="ECO:0000256" key="4">
    <source>
        <dbReference type="ARBA" id="ARBA00022598"/>
    </source>
</evidence>
<dbReference type="GO" id="GO:0005524">
    <property type="term" value="F:ATP binding"/>
    <property type="evidence" value="ECO:0007669"/>
    <property type="project" value="UniProtKB-KW"/>
</dbReference>
<dbReference type="GO" id="GO:0000053">
    <property type="term" value="P:argininosuccinate metabolic process"/>
    <property type="evidence" value="ECO:0007669"/>
    <property type="project" value="TreeGrafter"/>
</dbReference>
<dbReference type="Proteomes" id="UP000237271">
    <property type="component" value="Unassembled WGS sequence"/>
</dbReference>
<dbReference type="Pfam" id="PF20979">
    <property type="entry name" value="Arginosuc_syn_C"/>
    <property type="match status" value="1"/>
</dbReference>
<dbReference type="InterPro" id="IPR048267">
    <property type="entry name" value="Arginosuc_syn_N"/>
</dbReference>
<dbReference type="GO" id="GO:0006526">
    <property type="term" value="P:L-arginine biosynthetic process"/>
    <property type="evidence" value="ECO:0007669"/>
    <property type="project" value="UniProtKB-UniPathway"/>
</dbReference>
<evidence type="ECO:0000259" key="10">
    <source>
        <dbReference type="Pfam" id="PF20979"/>
    </source>
</evidence>
<dbReference type="CDD" id="cd01999">
    <property type="entry name" value="ASS"/>
    <property type="match status" value="1"/>
</dbReference>
<evidence type="ECO:0000256" key="2">
    <source>
        <dbReference type="ARBA" id="ARBA00012286"/>
    </source>
</evidence>
<evidence type="ECO:0000256" key="1">
    <source>
        <dbReference type="ARBA" id="ARBA00004967"/>
    </source>
</evidence>
<evidence type="ECO:0000313" key="12">
    <source>
        <dbReference type="Proteomes" id="UP000237271"/>
    </source>
</evidence>
<dbReference type="UniPathway" id="UPA00068">
    <property type="reaction ID" value="UER00113"/>
</dbReference>
<keyword evidence="7" id="KW-0067">ATP-binding</keyword>
<organism evidence="11 12">
    <name type="scientific">Phytophthora palmivora</name>
    <dbReference type="NCBI Taxonomy" id="4796"/>
    <lineage>
        <taxon>Eukaryota</taxon>
        <taxon>Sar</taxon>
        <taxon>Stramenopiles</taxon>
        <taxon>Oomycota</taxon>
        <taxon>Peronosporomycetes</taxon>
        <taxon>Peronosporales</taxon>
        <taxon>Peronosporaceae</taxon>
        <taxon>Phytophthora</taxon>
    </lineage>
</organism>
<dbReference type="PANTHER" id="PTHR11587:SF2">
    <property type="entry name" value="ARGININOSUCCINATE SYNTHASE"/>
    <property type="match status" value="1"/>
</dbReference>
<reference evidence="11 12" key="1">
    <citation type="journal article" date="2017" name="Genome Biol. Evol.">
        <title>Phytophthora megakarya and P. palmivora, closely related causal agents of cacao black pod rot, underwent increases in genome sizes and gene numbers by different mechanisms.</title>
        <authorList>
            <person name="Ali S.S."/>
            <person name="Shao J."/>
            <person name="Lary D.J."/>
            <person name="Kronmiller B."/>
            <person name="Shen D."/>
            <person name="Strem M.D."/>
            <person name="Amoako-Attah I."/>
            <person name="Akrofi A.Y."/>
            <person name="Begoude B.A."/>
            <person name="Ten Hoopen G.M."/>
            <person name="Coulibaly K."/>
            <person name="Kebe B.I."/>
            <person name="Melnick R.L."/>
            <person name="Guiltinan M.J."/>
            <person name="Tyler B.M."/>
            <person name="Meinhardt L.W."/>
            <person name="Bailey B.A."/>
        </authorList>
    </citation>
    <scope>NUCLEOTIDE SEQUENCE [LARGE SCALE GENOMIC DNA]</scope>
    <source>
        <strain evidence="12">sbr112.9</strain>
    </source>
</reference>
<dbReference type="InterPro" id="IPR024074">
    <property type="entry name" value="AS_cat/multimer_dom_body"/>
</dbReference>
<dbReference type="Gene3D" id="3.90.1260.10">
    <property type="entry name" value="Argininosuccinate synthetase, chain A, domain 2"/>
    <property type="match status" value="1"/>
</dbReference>
<evidence type="ECO:0000256" key="3">
    <source>
        <dbReference type="ARBA" id="ARBA00022571"/>
    </source>
</evidence>
<gene>
    <name evidence="11" type="ORF">PHPALM_7389</name>
</gene>
<keyword evidence="12" id="KW-1185">Reference proteome</keyword>
<dbReference type="PANTHER" id="PTHR11587">
    <property type="entry name" value="ARGININOSUCCINATE SYNTHASE"/>
    <property type="match status" value="1"/>
</dbReference>
<dbReference type="InterPro" id="IPR048268">
    <property type="entry name" value="Arginosuc_syn_C"/>
</dbReference>
<dbReference type="InterPro" id="IPR023434">
    <property type="entry name" value="Arginosuc_synth_type_1_subfam"/>
</dbReference>
<dbReference type="EMBL" id="NCKW01003790">
    <property type="protein sequence ID" value="POM75501.1"/>
    <property type="molecule type" value="Genomic_DNA"/>
</dbReference>
<evidence type="ECO:0000256" key="6">
    <source>
        <dbReference type="ARBA" id="ARBA00022741"/>
    </source>
</evidence>
<dbReference type="SUPFAM" id="SSF52402">
    <property type="entry name" value="Adenine nucleotide alpha hydrolases-like"/>
    <property type="match status" value="1"/>
</dbReference>
<dbReference type="Gene3D" id="3.40.50.620">
    <property type="entry name" value="HUPs"/>
    <property type="match status" value="1"/>
</dbReference>